<evidence type="ECO:0000313" key="2">
    <source>
        <dbReference type="Proteomes" id="UP000800094"/>
    </source>
</evidence>
<feature type="non-terminal residue" evidence="1">
    <location>
        <position position="1"/>
    </location>
</feature>
<dbReference type="EMBL" id="ML987190">
    <property type="protein sequence ID" value="KAF2254155.1"/>
    <property type="molecule type" value="Genomic_DNA"/>
</dbReference>
<organism evidence="1 2">
    <name type="scientific">Trematosphaeria pertusa</name>
    <dbReference type="NCBI Taxonomy" id="390896"/>
    <lineage>
        <taxon>Eukaryota</taxon>
        <taxon>Fungi</taxon>
        <taxon>Dikarya</taxon>
        <taxon>Ascomycota</taxon>
        <taxon>Pezizomycotina</taxon>
        <taxon>Dothideomycetes</taxon>
        <taxon>Pleosporomycetidae</taxon>
        <taxon>Pleosporales</taxon>
        <taxon>Massarineae</taxon>
        <taxon>Trematosphaeriaceae</taxon>
        <taxon>Trematosphaeria</taxon>
    </lineage>
</organism>
<reference evidence="1" key="1">
    <citation type="journal article" date="2020" name="Stud. Mycol.">
        <title>101 Dothideomycetes genomes: a test case for predicting lifestyles and emergence of pathogens.</title>
        <authorList>
            <person name="Haridas S."/>
            <person name="Albert R."/>
            <person name="Binder M."/>
            <person name="Bloem J."/>
            <person name="Labutti K."/>
            <person name="Salamov A."/>
            <person name="Andreopoulos B."/>
            <person name="Baker S."/>
            <person name="Barry K."/>
            <person name="Bills G."/>
            <person name="Bluhm B."/>
            <person name="Cannon C."/>
            <person name="Castanera R."/>
            <person name="Culley D."/>
            <person name="Daum C."/>
            <person name="Ezra D."/>
            <person name="Gonzalez J."/>
            <person name="Henrissat B."/>
            <person name="Kuo A."/>
            <person name="Liang C."/>
            <person name="Lipzen A."/>
            <person name="Lutzoni F."/>
            <person name="Magnuson J."/>
            <person name="Mondo S."/>
            <person name="Nolan M."/>
            <person name="Ohm R."/>
            <person name="Pangilinan J."/>
            <person name="Park H.-J."/>
            <person name="Ramirez L."/>
            <person name="Alfaro M."/>
            <person name="Sun H."/>
            <person name="Tritt A."/>
            <person name="Yoshinaga Y."/>
            <person name="Zwiers L.-H."/>
            <person name="Turgeon B."/>
            <person name="Goodwin S."/>
            <person name="Spatafora J."/>
            <person name="Crous P."/>
            <person name="Grigoriev I."/>
        </authorList>
    </citation>
    <scope>NUCLEOTIDE SEQUENCE</scope>
    <source>
        <strain evidence="1">CBS 122368</strain>
    </source>
</reference>
<dbReference type="Proteomes" id="UP000800094">
    <property type="component" value="Unassembled WGS sequence"/>
</dbReference>
<sequence>INSLDLKNIHLVVLKFVLEFVAEELRLYLNSYEFSNSLLPVSLYNVDNNNYIKKVADYITRNNLVNIITLKFLDLVKDT</sequence>
<protein>
    <submittedName>
        <fullName evidence="1">Uncharacterized protein</fullName>
    </submittedName>
</protein>
<dbReference type="OrthoDB" id="2322999at2759"/>
<gene>
    <name evidence="1" type="ORF">BU26DRAFT_416336</name>
</gene>
<evidence type="ECO:0000313" key="1">
    <source>
        <dbReference type="EMBL" id="KAF2254155.1"/>
    </source>
</evidence>
<dbReference type="GeneID" id="54576484"/>
<keyword evidence="2" id="KW-1185">Reference proteome</keyword>
<dbReference type="AlphaFoldDB" id="A0A6A6IUB5"/>
<name>A0A6A6IUB5_9PLEO</name>
<proteinExistence type="predicted"/>
<dbReference type="RefSeq" id="XP_033689159.1">
    <property type="nucleotide sequence ID" value="XM_033823154.1"/>
</dbReference>
<accession>A0A6A6IUB5</accession>